<proteinExistence type="inferred from homology"/>
<evidence type="ECO:0000259" key="2">
    <source>
        <dbReference type="Pfam" id="PF17482"/>
    </source>
</evidence>
<feature type="domain" description="Tail sheath protein C-terminal" evidence="2">
    <location>
        <begin position="394"/>
        <end position="500"/>
    </location>
</feature>
<name>A0A1I0RS18_9BACT</name>
<dbReference type="AlphaFoldDB" id="A0A1I0RS18"/>
<dbReference type="InterPro" id="IPR052042">
    <property type="entry name" value="Tail_sheath_structural"/>
</dbReference>
<evidence type="ECO:0000256" key="1">
    <source>
        <dbReference type="ARBA" id="ARBA00008005"/>
    </source>
</evidence>
<dbReference type="STRING" id="1267423.SAMN05216290_4035"/>
<dbReference type="PANTHER" id="PTHR35861:SF1">
    <property type="entry name" value="PHAGE TAIL SHEATH PROTEIN"/>
    <property type="match status" value="1"/>
</dbReference>
<comment type="similarity">
    <text evidence="1">Belongs to the myoviridae tail sheath protein family.</text>
</comment>
<sequence>MKTPGVYIVEKDAFGNGVVEVATAVPAFIGYTQRADNGGKSLRNKPMRITSMGEFMQFFGGAPIAEYTIAEAADEASSDITVKDKGYTVANPGQKYNLFNSMRLFYANGGGPCYIVSVGNYSDEISNERLKDNGIPPLLKEEEPTMVVVPEAIHLKDEDCIALQQAVLMHCQKMMSRIGILDIYDGYKQRNHPDGDVIDNFRNALGVNALNYAASYYPWVHTTIVGDTELGLQNIATDSLETLKGLLMEELGVAEAAEEGESPKITELRDLLAHIPNIREDAYSGPAVGELNKTLIVISPAFNNLLMHIKESLNLLPPSAAMAGIYTLVDNNRGVWKAPANVSLNAVTKPAVNISHDEQEDLNVTLHGKSINAIRPFIGEGVLVWGARTLDGNSKDWRYINVRRTMIMLEQSIKAATKAYVFEPNDSGTWTTIKSMIDSFLYNQWKKGALVGSVPEDAYSVSVGLGSTMTADDILEGILRVTILVAISRPAEFIEITFQQQMQKS</sequence>
<dbReference type="PANTHER" id="PTHR35861">
    <property type="match status" value="1"/>
</dbReference>
<accession>A0A1I0RS18</accession>
<dbReference type="EMBL" id="FOIR01000006">
    <property type="protein sequence ID" value="SEW44113.1"/>
    <property type="molecule type" value="Genomic_DNA"/>
</dbReference>
<dbReference type="Pfam" id="PF17482">
    <property type="entry name" value="Phage_sheath_1C"/>
    <property type="match status" value="1"/>
</dbReference>
<evidence type="ECO:0000313" key="4">
    <source>
        <dbReference type="Proteomes" id="UP000199437"/>
    </source>
</evidence>
<dbReference type="InterPro" id="IPR020287">
    <property type="entry name" value="Tail_sheath_C"/>
</dbReference>
<evidence type="ECO:0000313" key="3">
    <source>
        <dbReference type="EMBL" id="SEW44113.1"/>
    </source>
</evidence>
<keyword evidence="4" id="KW-1185">Reference proteome</keyword>
<dbReference type="Gene3D" id="3.40.50.11780">
    <property type="match status" value="1"/>
</dbReference>
<reference evidence="4" key="1">
    <citation type="submission" date="2016-10" db="EMBL/GenBank/DDBJ databases">
        <authorList>
            <person name="Varghese N."/>
            <person name="Submissions S."/>
        </authorList>
    </citation>
    <scope>NUCLEOTIDE SEQUENCE [LARGE SCALE GENOMIC DNA]</scope>
    <source>
        <strain evidence="4">CGMCC 1.12402</strain>
    </source>
</reference>
<gene>
    <name evidence="3" type="ORF">SAMN05216290_4035</name>
</gene>
<protein>
    <recommendedName>
        <fullName evidence="2">Tail sheath protein C-terminal domain-containing protein</fullName>
    </recommendedName>
</protein>
<organism evidence="3 4">
    <name type="scientific">Roseivirga pacifica</name>
    <dbReference type="NCBI Taxonomy" id="1267423"/>
    <lineage>
        <taxon>Bacteria</taxon>
        <taxon>Pseudomonadati</taxon>
        <taxon>Bacteroidota</taxon>
        <taxon>Cytophagia</taxon>
        <taxon>Cytophagales</taxon>
        <taxon>Roseivirgaceae</taxon>
        <taxon>Roseivirga</taxon>
    </lineage>
</organism>
<dbReference type="Proteomes" id="UP000199437">
    <property type="component" value="Unassembled WGS sequence"/>
</dbReference>